<evidence type="ECO:0000259" key="5">
    <source>
        <dbReference type="PROSITE" id="PS50931"/>
    </source>
</evidence>
<gene>
    <name evidence="6" type="ORF">GRH90_09385</name>
</gene>
<dbReference type="RefSeq" id="WP_162365689.1">
    <property type="nucleotide sequence ID" value="NZ_WUBS01000006.1"/>
</dbReference>
<dbReference type="SUPFAM" id="SSF53850">
    <property type="entry name" value="Periplasmic binding protein-like II"/>
    <property type="match status" value="1"/>
</dbReference>
<name>A0A845SGG3_9GAMM</name>
<dbReference type="GO" id="GO:0006351">
    <property type="term" value="P:DNA-templated transcription"/>
    <property type="evidence" value="ECO:0007669"/>
    <property type="project" value="TreeGrafter"/>
</dbReference>
<dbReference type="InterPro" id="IPR058163">
    <property type="entry name" value="LysR-type_TF_proteobact-type"/>
</dbReference>
<dbReference type="AlphaFoldDB" id="A0A845SGG3"/>
<evidence type="ECO:0000256" key="1">
    <source>
        <dbReference type="ARBA" id="ARBA00009437"/>
    </source>
</evidence>
<evidence type="ECO:0000256" key="2">
    <source>
        <dbReference type="ARBA" id="ARBA00023015"/>
    </source>
</evidence>
<keyword evidence="7" id="KW-1185">Reference proteome</keyword>
<keyword evidence="3" id="KW-0238">DNA-binding</keyword>
<dbReference type="PANTHER" id="PTHR30537">
    <property type="entry name" value="HTH-TYPE TRANSCRIPTIONAL REGULATOR"/>
    <property type="match status" value="1"/>
</dbReference>
<comment type="similarity">
    <text evidence="1">Belongs to the LysR transcriptional regulatory family.</text>
</comment>
<comment type="caution">
    <text evidence="6">The sequence shown here is derived from an EMBL/GenBank/DDBJ whole genome shotgun (WGS) entry which is preliminary data.</text>
</comment>
<evidence type="ECO:0000313" key="6">
    <source>
        <dbReference type="EMBL" id="NDL62959.1"/>
    </source>
</evidence>
<keyword evidence="2" id="KW-0805">Transcription regulation</keyword>
<keyword evidence="4" id="KW-0804">Transcription</keyword>
<dbReference type="PROSITE" id="PS50931">
    <property type="entry name" value="HTH_LYSR"/>
    <property type="match status" value="1"/>
</dbReference>
<evidence type="ECO:0000313" key="7">
    <source>
        <dbReference type="Proteomes" id="UP000461443"/>
    </source>
</evidence>
<proteinExistence type="inferred from homology"/>
<dbReference type="Proteomes" id="UP000461443">
    <property type="component" value="Unassembled WGS sequence"/>
</dbReference>
<protein>
    <submittedName>
        <fullName evidence="6">LysR family transcriptional regulator</fullName>
    </submittedName>
</protein>
<dbReference type="Pfam" id="PF00126">
    <property type="entry name" value="HTH_1"/>
    <property type="match status" value="1"/>
</dbReference>
<dbReference type="EMBL" id="WUBS01000006">
    <property type="protein sequence ID" value="NDL62959.1"/>
    <property type="molecule type" value="Genomic_DNA"/>
</dbReference>
<feature type="domain" description="HTH lysR-type" evidence="5">
    <location>
        <begin position="6"/>
        <end position="63"/>
    </location>
</feature>
<accession>A0A845SGG3</accession>
<dbReference type="InterPro" id="IPR036388">
    <property type="entry name" value="WH-like_DNA-bd_sf"/>
</dbReference>
<evidence type="ECO:0000256" key="4">
    <source>
        <dbReference type="ARBA" id="ARBA00023163"/>
    </source>
</evidence>
<dbReference type="Pfam" id="PF03466">
    <property type="entry name" value="LysR_substrate"/>
    <property type="match status" value="1"/>
</dbReference>
<dbReference type="InterPro" id="IPR005119">
    <property type="entry name" value="LysR_subst-bd"/>
</dbReference>
<dbReference type="Gene3D" id="1.10.10.10">
    <property type="entry name" value="Winged helix-like DNA-binding domain superfamily/Winged helix DNA-binding domain"/>
    <property type="match status" value="1"/>
</dbReference>
<reference evidence="6 7" key="2">
    <citation type="submission" date="2020-02" db="EMBL/GenBank/DDBJ databases">
        <title>The new genus of Enterobacteriales.</title>
        <authorList>
            <person name="Kim I.S."/>
        </authorList>
    </citation>
    <scope>NUCLEOTIDE SEQUENCE [LARGE SCALE GENOMIC DNA]</scope>
    <source>
        <strain evidence="6 7">SAP-6</strain>
    </source>
</reference>
<evidence type="ECO:0000256" key="3">
    <source>
        <dbReference type="ARBA" id="ARBA00023125"/>
    </source>
</evidence>
<dbReference type="InterPro" id="IPR000847">
    <property type="entry name" value="LysR_HTH_N"/>
</dbReference>
<dbReference type="GO" id="GO:0043565">
    <property type="term" value="F:sequence-specific DNA binding"/>
    <property type="evidence" value="ECO:0007669"/>
    <property type="project" value="TreeGrafter"/>
</dbReference>
<reference evidence="6 7" key="1">
    <citation type="submission" date="2019-12" db="EMBL/GenBank/DDBJ databases">
        <authorList>
            <person name="Lee S.D."/>
        </authorList>
    </citation>
    <scope>NUCLEOTIDE SEQUENCE [LARGE SCALE GENOMIC DNA]</scope>
    <source>
        <strain evidence="6 7">SAP-6</strain>
    </source>
</reference>
<dbReference type="PANTHER" id="PTHR30537:SF74">
    <property type="entry name" value="HTH-TYPE TRANSCRIPTIONAL REGULATOR TRPI"/>
    <property type="match status" value="1"/>
</dbReference>
<dbReference type="SUPFAM" id="SSF46785">
    <property type="entry name" value="Winged helix' DNA-binding domain"/>
    <property type="match status" value="1"/>
</dbReference>
<dbReference type="Gene3D" id="3.40.190.10">
    <property type="entry name" value="Periplasmic binding protein-like II"/>
    <property type="match status" value="2"/>
</dbReference>
<dbReference type="GO" id="GO:0003700">
    <property type="term" value="F:DNA-binding transcription factor activity"/>
    <property type="evidence" value="ECO:0007669"/>
    <property type="project" value="InterPro"/>
</dbReference>
<sequence length="298" mass="32433">MRRRIPSLNALRAFEAAGRLGLMKLAAAELCVTHGAISRQVSHLEEWLGVALFAGPKHAPRLTEAGSALLPALTTAFDQLGQAVGRIADTDEGPLDVSCPGTFTMRWLIPRLHHFNATHPHVDVRLNSSGTSSDPLRDNVDVAIRVGCAPWPQGVDVIYLFNEKFGPVHAPSIALLPGKSWHVPLLHTVSRRGAWSDWSARSGIDADGEGSAEFEHFYFMLEAAIAGLGVSVSPWPLVAEDVTSGRLIAPCGFIESGLNYVALRRRKQNRKATLFCDWLKTAAEEYRASDRSSPPESI</sequence>
<dbReference type="InterPro" id="IPR036390">
    <property type="entry name" value="WH_DNA-bd_sf"/>
</dbReference>
<organism evidence="6 7">
    <name type="scientific">Acerihabitans arboris</name>
    <dbReference type="NCBI Taxonomy" id="2691583"/>
    <lineage>
        <taxon>Bacteria</taxon>
        <taxon>Pseudomonadati</taxon>
        <taxon>Pseudomonadota</taxon>
        <taxon>Gammaproteobacteria</taxon>
        <taxon>Enterobacterales</taxon>
        <taxon>Pectobacteriaceae</taxon>
        <taxon>Acerihabitans</taxon>
    </lineage>
</organism>